<evidence type="ECO:0000313" key="9">
    <source>
        <dbReference type="Proteomes" id="UP000233256"/>
    </source>
</evidence>
<feature type="domain" description="Radical SAM core" evidence="7">
    <location>
        <begin position="102"/>
        <end position="236"/>
    </location>
</feature>
<dbReference type="Proteomes" id="UP000233256">
    <property type="component" value="Unassembled WGS sequence"/>
</dbReference>
<evidence type="ECO:0000259" key="7">
    <source>
        <dbReference type="Pfam" id="PF04055"/>
    </source>
</evidence>
<sequence length="441" mass="51574">MTSQIKWSKYNFVFESEKYGTLVYNSLTNSLMAAEPEFAACLEDIIQDPIAFDFGPWLQPFTEMIKNKVLLSPQEEDDFIEIMKFKKTASRFDSSTLALTILVTEKCNFCCPYCYEKIDSPADMNQETMDGLIDFINFFMPLKKIFITWFGGEPLLRFDVIKKLNTRIKDLGVKMSSIIVTNGWLLTSEVVDYLDELNTSTIQVTIEGPPEIHNKTRIHKDHGGSFDVIQKNLDMLMLEKKWKGRLLVHFNIDDYNFDYYSETVAYWQNRYKGSNVSIGKNFIDRDKRGARDMACSFSRDREIEFYLDHYKNKGGNGLSYYPEKHHFGCIATKRNGFVIGAKGQVYKCWHDIGHDERVVGSIFLHPSKWNWTIISRYMTGVEPFDNPQCRECFLLPVCEDCPHIWYKKKYLNQNVCMCARYKEKLSEFLEIHYETLITKSQ</sequence>
<dbReference type="PANTHER" id="PTHR43787">
    <property type="entry name" value="FEMO COFACTOR BIOSYNTHESIS PROTEIN NIFB-RELATED"/>
    <property type="match status" value="1"/>
</dbReference>
<evidence type="ECO:0000256" key="3">
    <source>
        <dbReference type="ARBA" id="ARBA00022691"/>
    </source>
</evidence>
<evidence type="ECO:0000256" key="2">
    <source>
        <dbReference type="ARBA" id="ARBA00022485"/>
    </source>
</evidence>
<keyword evidence="3" id="KW-0949">S-adenosyl-L-methionine</keyword>
<dbReference type="SFLD" id="SFLDG01386">
    <property type="entry name" value="main_SPASM_domain-containing"/>
    <property type="match status" value="1"/>
</dbReference>
<dbReference type="EMBL" id="PGXC01000002">
    <property type="protein sequence ID" value="PKK91609.1"/>
    <property type="molecule type" value="Genomic_DNA"/>
</dbReference>
<dbReference type="GO" id="GO:0051539">
    <property type="term" value="F:4 iron, 4 sulfur cluster binding"/>
    <property type="evidence" value="ECO:0007669"/>
    <property type="project" value="UniProtKB-KW"/>
</dbReference>
<dbReference type="GO" id="GO:0046872">
    <property type="term" value="F:metal ion binding"/>
    <property type="evidence" value="ECO:0007669"/>
    <property type="project" value="UniProtKB-KW"/>
</dbReference>
<dbReference type="Pfam" id="PF04055">
    <property type="entry name" value="Radical_SAM"/>
    <property type="match status" value="1"/>
</dbReference>
<protein>
    <recommendedName>
        <fullName evidence="7">Radical SAM core domain-containing protein</fullName>
    </recommendedName>
</protein>
<evidence type="ECO:0000256" key="5">
    <source>
        <dbReference type="ARBA" id="ARBA00023004"/>
    </source>
</evidence>
<evidence type="ECO:0000313" key="8">
    <source>
        <dbReference type="EMBL" id="PKK91609.1"/>
    </source>
</evidence>
<name>A0A2N1PTD2_9BACT</name>
<accession>A0A2N1PTD2</accession>
<keyword evidence="6" id="KW-0411">Iron-sulfur</keyword>
<evidence type="ECO:0000256" key="6">
    <source>
        <dbReference type="ARBA" id="ARBA00023014"/>
    </source>
</evidence>
<dbReference type="InterPro" id="IPR013785">
    <property type="entry name" value="Aldolase_TIM"/>
</dbReference>
<dbReference type="SFLD" id="SFLDG01384">
    <property type="entry name" value="thioether_bond_formation_requi"/>
    <property type="match status" value="1"/>
</dbReference>
<evidence type="ECO:0000256" key="4">
    <source>
        <dbReference type="ARBA" id="ARBA00022723"/>
    </source>
</evidence>
<keyword evidence="5" id="KW-0408">Iron</keyword>
<dbReference type="CDD" id="cd01335">
    <property type="entry name" value="Radical_SAM"/>
    <property type="match status" value="1"/>
</dbReference>
<dbReference type="InterPro" id="IPR023867">
    <property type="entry name" value="Sulphatase_maturase_rSAM"/>
</dbReference>
<dbReference type="SUPFAM" id="SSF102114">
    <property type="entry name" value="Radical SAM enzymes"/>
    <property type="match status" value="1"/>
</dbReference>
<dbReference type="PANTHER" id="PTHR43787:SF3">
    <property type="entry name" value="ARYLSULFATASE REGULATORY PROTEIN"/>
    <property type="match status" value="1"/>
</dbReference>
<reference evidence="8 9" key="1">
    <citation type="journal article" date="2017" name="ISME J.">
        <title>Potential for microbial H2 and metal transformations associated with novel bacteria and archaea in deep terrestrial subsurface sediments.</title>
        <authorList>
            <person name="Hernsdorf A.W."/>
            <person name="Amano Y."/>
            <person name="Miyakawa K."/>
            <person name="Ise K."/>
            <person name="Suzuki Y."/>
            <person name="Anantharaman K."/>
            <person name="Probst A."/>
            <person name="Burstein D."/>
            <person name="Thomas B.C."/>
            <person name="Banfield J.F."/>
        </authorList>
    </citation>
    <scope>NUCLEOTIDE SEQUENCE [LARGE SCALE GENOMIC DNA]</scope>
    <source>
        <strain evidence="8">HGW-Wallbacteria-1</strain>
    </source>
</reference>
<dbReference type="SFLD" id="SFLDS00029">
    <property type="entry name" value="Radical_SAM"/>
    <property type="match status" value="1"/>
</dbReference>
<dbReference type="GO" id="GO:0016491">
    <property type="term" value="F:oxidoreductase activity"/>
    <property type="evidence" value="ECO:0007669"/>
    <property type="project" value="InterPro"/>
</dbReference>
<organism evidence="8 9">
    <name type="scientific">Candidatus Wallbacteria bacterium HGW-Wallbacteria-1</name>
    <dbReference type="NCBI Taxonomy" id="2013854"/>
    <lineage>
        <taxon>Bacteria</taxon>
        <taxon>Candidatus Walliibacteriota</taxon>
    </lineage>
</organism>
<dbReference type="InterPro" id="IPR058240">
    <property type="entry name" value="rSAM_sf"/>
</dbReference>
<dbReference type="InterPro" id="IPR007197">
    <property type="entry name" value="rSAM"/>
</dbReference>
<dbReference type="InterPro" id="IPR023885">
    <property type="entry name" value="4Fe4S-binding_SPASM_dom"/>
</dbReference>
<dbReference type="SFLD" id="SFLDG01067">
    <property type="entry name" value="SPASM/twitch_domain_containing"/>
    <property type="match status" value="1"/>
</dbReference>
<proteinExistence type="predicted"/>
<evidence type="ECO:0000256" key="1">
    <source>
        <dbReference type="ARBA" id="ARBA00001966"/>
    </source>
</evidence>
<gene>
    <name evidence="8" type="ORF">CVV64_02760</name>
</gene>
<comment type="cofactor">
    <cofactor evidence="1">
        <name>[4Fe-4S] cluster</name>
        <dbReference type="ChEBI" id="CHEBI:49883"/>
    </cofactor>
</comment>
<dbReference type="NCBIfam" id="TIGR04085">
    <property type="entry name" value="rSAM_more_4Fe4S"/>
    <property type="match status" value="1"/>
</dbReference>
<dbReference type="Gene3D" id="3.20.20.70">
    <property type="entry name" value="Aldolase class I"/>
    <property type="match status" value="1"/>
</dbReference>
<keyword evidence="4" id="KW-0479">Metal-binding</keyword>
<keyword evidence="2" id="KW-0004">4Fe-4S</keyword>
<dbReference type="AlphaFoldDB" id="A0A2N1PTD2"/>
<dbReference type="UniPathway" id="UPA00782"/>
<comment type="caution">
    <text evidence="8">The sequence shown here is derived from an EMBL/GenBank/DDBJ whole genome shotgun (WGS) entry which is preliminary data.</text>
</comment>